<protein>
    <submittedName>
        <fullName evidence="1">Uncharacterized protein</fullName>
    </submittedName>
</protein>
<dbReference type="AlphaFoldDB" id="A0A3M0JF35"/>
<organism evidence="1 2">
    <name type="scientific">Hirundo rustica rustica</name>
    <dbReference type="NCBI Taxonomy" id="333673"/>
    <lineage>
        <taxon>Eukaryota</taxon>
        <taxon>Metazoa</taxon>
        <taxon>Chordata</taxon>
        <taxon>Craniata</taxon>
        <taxon>Vertebrata</taxon>
        <taxon>Euteleostomi</taxon>
        <taxon>Archelosauria</taxon>
        <taxon>Archosauria</taxon>
        <taxon>Dinosauria</taxon>
        <taxon>Saurischia</taxon>
        <taxon>Theropoda</taxon>
        <taxon>Coelurosauria</taxon>
        <taxon>Aves</taxon>
        <taxon>Neognathae</taxon>
        <taxon>Neoaves</taxon>
        <taxon>Telluraves</taxon>
        <taxon>Australaves</taxon>
        <taxon>Passeriformes</taxon>
        <taxon>Sylvioidea</taxon>
        <taxon>Hirundinidae</taxon>
        <taxon>Hirundo</taxon>
    </lineage>
</organism>
<sequence length="87" mass="10004">MTILFTLTIQMVQLNFMMRNPPGAKYLFQYDFYRTVSSTDRSGADYRERLCTLHPVDFDSPTGQNPQKPGLISELILLLTAGWSWTP</sequence>
<comment type="caution">
    <text evidence="1">The sequence shown here is derived from an EMBL/GenBank/DDBJ whole genome shotgun (WGS) entry which is preliminary data.</text>
</comment>
<dbReference type="EMBL" id="QRBI01000148">
    <property type="protein sequence ID" value="RMB99635.1"/>
    <property type="molecule type" value="Genomic_DNA"/>
</dbReference>
<accession>A0A3M0JF35</accession>
<name>A0A3M0JF35_HIRRU</name>
<evidence type="ECO:0000313" key="1">
    <source>
        <dbReference type="EMBL" id="RMB99635.1"/>
    </source>
</evidence>
<gene>
    <name evidence="1" type="ORF">DUI87_23888</name>
</gene>
<dbReference type="Proteomes" id="UP000269221">
    <property type="component" value="Unassembled WGS sequence"/>
</dbReference>
<reference evidence="1 2" key="1">
    <citation type="submission" date="2018-07" db="EMBL/GenBank/DDBJ databases">
        <title>A high quality draft genome assembly of the barn swallow (H. rustica rustica).</title>
        <authorList>
            <person name="Formenti G."/>
            <person name="Chiara M."/>
            <person name="Poveda L."/>
            <person name="Francoijs K.-J."/>
            <person name="Bonisoli-Alquati A."/>
            <person name="Canova L."/>
            <person name="Gianfranceschi L."/>
            <person name="Horner D.S."/>
            <person name="Saino N."/>
        </authorList>
    </citation>
    <scope>NUCLEOTIDE SEQUENCE [LARGE SCALE GENOMIC DNA]</scope>
    <source>
        <strain evidence="1">Chelidonia</strain>
        <tissue evidence="1">Blood</tissue>
    </source>
</reference>
<evidence type="ECO:0000313" key="2">
    <source>
        <dbReference type="Proteomes" id="UP000269221"/>
    </source>
</evidence>
<keyword evidence="2" id="KW-1185">Reference proteome</keyword>
<proteinExistence type="predicted"/>